<protein>
    <submittedName>
        <fullName evidence="14">Putative leucine-rich repeat-containing, plant-type, leucine-rich repeat domain, L</fullName>
    </submittedName>
</protein>
<dbReference type="InterPro" id="IPR003591">
    <property type="entry name" value="Leu-rich_rpt_typical-subtyp"/>
</dbReference>
<keyword evidence="11" id="KW-0325">Glycoprotein</keyword>
<evidence type="ECO:0000313" key="15">
    <source>
        <dbReference type="Proteomes" id="UP000238479"/>
    </source>
</evidence>
<dbReference type="InterPro" id="IPR001611">
    <property type="entry name" value="Leu-rich_rpt"/>
</dbReference>
<evidence type="ECO:0000256" key="10">
    <source>
        <dbReference type="ARBA" id="ARBA00023170"/>
    </source>
</evidence>
<dbReference type="Gene3D" id="3.80.10.10">
    <property type="entry name" value="Ribonuclease Inhibitor"/>
    <property type="match status" value="4"/>
</dbReference>
<evidence type="ECO:0000256" key="7">
    <source>
        <dbReference type="ARBA" id="ARBA00022737"/>
    </source>
</evidence>
<dbReference type="SMART" id="SM00369">
    <property type="entry name" value="LRR_TYP"/>
    <property type="match status" value="8"/>
</dbReference>
<organism evidence="14 15">
    <name type="scientific">Rosa chinensis</name>
    <name type="common">China rose</name>
    <dbReference type="NCBI Taxonomy" id="74649"/>
    <lineage>
        <taxon>Eukaryota</taxon>
        <taxon>Viridiplantae</taxon>
        <taxon>Streptophyta</taxon>
        <taxon>Embryophyta</taxon>
        <taxon>Tracheophyta</taxon>
        <taxon>Spermatophyta</taxon>
        <taxon>Magnoliopsida</taxon>
        <taxon>eudicotyledons</taxon>
        <taxon>Gunneridae</taxon>
        <taxon>Pentapetalae</taxon>
        <taxon>rosids</taxon>
        <taxon>fabids</taxon>
        <taxon>Rosales</taxon>
        <taxon>Rosaceae</taxon>
        <taxon>Rosoideae</taxon>
        <taxon>Rosoideae incertae sedis</taxon>
        <taxon>Rosa</taxon>
    </lineage>
</organism>
<dbReference type="SUPFAM" id="SSF52058">
    <property type="entry name" value="L domain-like"/>
    <property type="match status" value="2"/>
</dbReference>
<dbReference type="Pfam" id="PF08263">
    <property type="entry name" value="LRRNT_2"/>
    <property type="match status" value="1"/>
</dbReference>
<dbReference type="InterPro" id="IPR013210">
    <property type="entry name" value="LRR_N_plant-typ"/>
</dbReference>
<evidence type="ECO:0000256" key="4">
    <source>
        <dbReference type="ARBA" id="ARBA00022614"/>
    </source>
</evidence>
<keyword evidence="3" id="KW-1003">Cell membrane</keyword>
<dbReference type="InterPro" id="IPR032675">
    <property type="entry name" value="LRR_dom_sf"/>
</dbReference>
<keyword evidence="7" id="KW-0677">Repeat</keyword>
<dbReference type="EMBL" id="PDCK01000043">
    <property type="protein sequence ID" value="PRQ34617.1"/>
    <property type="molecule type" value="Genomic_DNA"/>
</dbReference>
<dbReference type="PANTHER" id="PTHR48057">
    <property type="entry name" value="LEUCINE-RICH REPEAT SERINE/THREONINE-PROTEIN KINASE 1"/>
    <property type="match status" value="1"/>
</dbReference>
<keyword evidence="10" id="KW-0675">Receptor</keyword>
<dbReference type="OMA" id="DIPMALM"/>
<evidence type="ECO:0000256" key="9">
    <source>
        <dbReference type="ARBA" id="ARBA00023136"/>
    </source>
</evidence>
<evidence type="ECO:0000256" key="8">
    <source>
        <dbReference type="ARBA" id="ARBA00022989"/>
    </source>
</evidence>
<evidence type="ECO:0000256" key="11">
    <source>
        <dbReference type="ARBA" id="ARBA00023180"/>
    </source>
</evidence>
<comment type="subcellular location">
    <subcellularLocation>
        <location evidence="1">Cell membrane</location>
    </subcellularLocation>
</comment>
<evidence type="ECO:0000256" key="2">
    <source>
        <dbReference type="ARBA" id="ARBA00009592"/>
    </source>
</evidence>
<gene>
    <name evidence="14" type="ORF">RchiOBHm_Chr5g0071011</name>
</gene>
<dbReference type="AlphaFoldDB" id="A0A2P6QKB9"/>
<keyword evidence="4" id="KW-0433">Leucine-rich repeat</keyword>
<proteinExistence type="inferred from homology"/>
<comment type="similarity">
    <text evidence="2">Belongs to the RLP family.</text>
</comment>
<evidence type="ECO:0000256" key="12">
    <source>
        <dbReference type="SAM" id="Phobius"/>
    </source>
</evidence>
<evidence type="ECO:0000256" key="5">
    <source>
        <dbReference type="ARBA" id="ARBA00022692"/>
    </source>
</evidence>
<dbReference type="Pfam" id="PF00560">
    <property type="entry name" value="LRR_1"/>
    <property type="match status" value="7"/>
</dbReference>
<feature type="transmembrane region" description="Helical" evidence="12">
    <location>
        <begin position="707"/>
        <end position="729"/>
    </location>
</feature>
<dbReference type="PANTHER" id="PTHR48057:SF7">
    <property type="entry name" value="LEUCINE-RICH REPEAT SERINE_THREONINE-PROTEIN KINASE 1"/>
    <property type="match status" value="1"/>
</dbReference>
<comment type="caution">
    <text evidence="14">The sequence shown here is derived from an EMBL/GenBank/DDBJ whole genome shotgun (WGS) entry which is preliminary data.</text>
</comment>
<dbReference type="GO" id="GO:0005886">
    <property type="term" value="C:plasma membrane"/>
    <property type="evidence" value="ECO:0007669"/>
    <property type="project" value="UniProtKB-SubCell"/>
</dbReference>
<evidence type="ECO:0000256" key="1">
    <source>
        <dbReference type="ARBA" id="ARBA00004236"/>
    </source>
</evidence>
<evidence type="ECO:0000256" key="6">
    <source>
        <dbReference type="ARBA" id="ARBA00022729"/>
    </source>
</evidence>
<evidence type="ECO:0000259" key="13">
    <source>
        <dbReference type="Pfam" id="PF08263"/>
    </source>
</evidence>
<dbReference type="InterPro" id="IPR052595">
    <property type="entry name" value="LRRC69/RLP"/>
</dbReference>
<dbReference type="FunFam" id="3.80.10.10:FF:000041">
    <property type="entry name" value="LRR receptor-like serine/threonine-protein kinase ERECTA"/>
    <property type="match status" value="1"/>
</dbReference>
<dbReference type="SUPFAM" id="SSF52047">
    <property type="entry name" value="RNI-like"/>
    <property type="match status" value="1"/>
</dbReference>
<dbReference type="FunFam" id="3.80.10.10:FF:000213">
    <property type="entry name" value="Tyrosine-sulfated glycopeptide receptor 1"/>
    <property type="match status" value="1"/>
</dbReference>
<dbReference type="Pfam" id="PF13855">
    <property type="entry name" value="LRR_8"/>
    <property type="match status" value="1"/>
</dbReference>
<evidence type="ECO:0000313" key="14">
    <source>
        <dbReference type="EMBL" id="PRQ34617.1"/>
    </source>
</evidence>
<accession>A0A2P6QKB9</accession>
<keyword evidence="6" id="KW-0732">Signal</keyword>
<dbReference type="Gramene" id="PRQ34617">
    <property type="protein sequence ID" value="PRQ34617"/>
    <property type="gene ID" value="RchiOBHm_Chr5g0071011"/>
</dbReference>
<sequence length="759" mass="84391">MAHLRRNTLVHIPIAHTFLFFLIFIFSSNVSTNIHACNQSERSSLLSFALTLSNSPPLNWTAVNCCHWEGITCDLDGSVTHLSLPSKEIKLKGGVFPLSISLQNLTHLTYLNLSHNLLYGSLHQTAFFLSFNNLEILDLSYNRLFGDLPFSLPFTHIRTLDLSSNHFHGAIPSSTFQQAWNLTSFNVSNNSFTGPIPSSYICPHSNPLVKRLDFSFNEFNGMISPGLGKCSNLKVFRAGHNNLSGLLPEDVYNATKLEEIALPFNSLYGTISERIANLSHLNILGLNSNKLSGVLPAGVGKLSNLQLMLLDFNSLEGSLPPSLMNCTNLIELRLAFNYLKGDITKLNFSKLSQLAKLDLGNNCLTGVVPISLYSCKFLKAIRLSDNDLEGQIQPEILSLKSLSFLSLSTNRLTNMTRAMKLFMRCRSLEFLALGSAFVDEETRADVGIVDFSGLQNLRFLDLGYCHLTGEIPIWLSKLKKLGILYMDHNKITGSIPSWLGTLPMLFYMNLGSNLISGEFPKALCRLPKLVSAWTADQRDDNDLELPIYGSQGKLSVQYTFSCFAPEIYVGNNAINGSIPFEIGQLQLLHALNLCNNNFSGCIPEQISNLKNLEELDLSRNQFTGNIPSSITRLNFLSAFNVSFNNLAGSIPRGTQLQLLNASAFEGNPKLCGTPLPNECQPNNGNDNADIMTSKDNTDNEHQSQIPWFYTSTVLGFIVGFWGVCCPLVLKKKWRYGYFKFLHSAQDRLQVMIIARLYGN</sequence>
<name>A0A2P6QKB9_ROSCH</name>
<evidence type="ECO:0000256" key="3">
    <source>
        <dbReference type="ARBA" id="ARBA00022475"/>
    </source>
</evidence>
<keyword evidence="9 12" id="KW-0472">Membrane</keyword>
<dbReference type="Proteomes" id="UP000238479">
    <property type="component" value="Chromosome 5"/>
</dbReference>
<reference evidence="14 15" key="1">
    <citation type="journal article" date="2018" name="Nat. Genet.">
        <title>The Rosa genome provides new insights in the design of modern roses.</title>
        <authorList>
            <person name="Bendahmane M."/>
        </authorList>
    </citation>
    <scope>NUCLEOTIDE SEQUENCE [LARGE SCALE GENOMIC DNA]</scope>
    <source>
        <strain evidence="15">cv. Old Blush</strain>
    </source>
</reference>
<keyword evidence="8 12" id="KW-1133">Transmembrane helix</keyword>
<feature type="domain" description="Leucine-rich repeat-containing N-terminal plant-type" evidence="13">
    <location>
        <begin position="39"/>
        <end position="74"/>
    </location>
</feature>
<keyword evidence="5 12" id="KW-0812">Transmembrane</keyword>
<keyword evidence="15" id="KW-1185">Reference proteome</keyword>
<feature type="transmembrane region" description="Helical" evidence="12">
    <location>
        <begin position="12"/>
        <end position="30"/>
    </location>
</feature>